<evidence type="ECO:0000313" key="1">
    <source>
        <dbReference type="EMBL" id="WVZ60841.1"/>
    </source>
</evidence>
<reference evidence="1 2" key="1">
    <citation type="submission" date="2024-02" db="EMBL/GenBank/DDBJ databases">
        <title>High-quality chromosome-scale genome assembly of Pensacola bahiagrass (Paspalum notatum Flugge var. saurae).</title>
        <authorList>
            <person name="Vega J.M."/>
            <person name="Podio M."/>
            <person name="Orjuela J."/>
            <person name="Siena L.A."/>
            <person name="Pessino S.C."/>
            <person name="Combes M.C."/>
            <person name="Mariac C."/>
            <person name="Albertini E."/>
            <person name="Pupilli F."/>
            <person name="Ortiz J.P.A."/>
            <person name="Leblanc O."/>
        </authorList>
    </citation>
    <scope>NUCLEOTIDE SEQUENCE [LARGE SCALE GENOMIC DNA]</scope>
    <source>
        <strain evidence="1">R1</strain>
        <tissue evidence="1">Leaf</tissue>
    </source>
</reference>
<sequence>MRAAPRTPPSPSPIGAQIAHLRYNKTDNVQVSEPVGCLAVPAPQRRAGRCGSAAACRGSKAVARGRGRLASKHRGKGFKVIDPHADLPCNNLPETVAGEEVINKAQEDLCLSKAADPSANLRNKK</sequence>
<organism evidence="1 2">
    <name type="scientific">Paspalum notatum var. saurae</name>
    <dbReference type="NCBI Taxonomy" id="547442"/>
    <lineage>
        <taxon>Eukaryota</taxon>
        <taxon>Viridiplantae</taxon>
        <taxon>Streptophyta</taxon>
        <taxon>Embryophyta</taxon>
        <taxon>Tracheophyta</taxon>
        <taxon>Spermatophyta</taxon>
        <taxon>Magnoliopsida</taxon>
        <taxon>Liliopsida</taxon>
        <taxon>Poales</taxon>
        <taxon>Poaceae</taxon>
        <taxon>PACMAD clade</taxon>
        <taxon>Panicoideae</taxon>
        <taxon>Andropogonodae</taxon>
        <taxon>Paspaleae</taxon>
        <taxon>Paspalinae</taxon>
        <taxon>Paspalum</taxon>
    </lineage>
</organism>
<keyword evidence="2" id="KW-1185">Reference proteome</keyword>
<protein>
    <submittedName>
        <fullName evidence="1">Uncharacterized protein</fullName>
    </submittedName>
</protein>
<dbReference type="EMBL" id="CP144746">
    <property type="protein sequence ID" value="WVZ60841.1"/>
    <property type="molecule type" value="Genomic_DNA"/>
</dbReference>
<dbReference type="AlphaFoldDB" id="A0AAQ3SUD6"/>
<proteinExistence type="predicted"/>
<name>A0AAQ3SUD6_PASNO</name>
<gene>
    <name evidence="1" type="ORF">U9M48_010808</name>
</gene>
<dbReference type="Proteomes" id="UP001341281">
    <property type="component" value="Chromosome 02"/>
</dbReference>
<accession>A0AAQ3SUD6</accession>
<evidence type="ECO:0000313" key="2">
    <source>
        <dbReference type="Proteomes" id="UP001341281"/>
    </source>
</evidence>